<reference evidence="8" key="3">
    <citation type="submission" date="2020-12" db="UniProtKB">
        <authorList>
            <consortium name="EnsemblPlants"/>
        </authorList>
    </citation>
    <scope>IDENTIFICATION</scope>
</reference>
<dbReference type="Pfam" id="PF01040">
    <property type="entry name" value="UbiA"/>
    <property type="match status" value="1"/>
</dbReference>
<evidence type="ECO:0000256" key="2">
    <source>
        <dbReference type="ARBA" id="ARBA00022679"/>
    </source>
</evidence>
<dbReference type="RefSeq" id="XP_024397537.1">
    <property type="nucleotide sequence ID" value="XM_024541769.2"/>
</dbReference>
<keyword evidence="2" id="KW-0808">Transferase</keyword>
<dbReference type="AlphaFoldDB" id="A0A2K1JE65"/>
<evidence type="ECO:0000256" key="3">
    <source>
        <dbReference type="ARBA" id="ARBA00022692"/>
    </source>
</evidence>
<accession>A0A2K1JE65</accession>
<evidence type="ECO:0000313" key="8">
    <source>
        <dbReference type="EnsemblPlants" id="Pp3c15_22700V3.1"/>
    </source>
</evidence>
<feature type="transmembrane region" description="Helical" evidence="6">
    <location>
        <begin position="130"/>
        <end position="149"/>
    </location>
</feature>
<gene>
    <name evidence="8" type="primary">LOC112292862</name>
    <name evidence="7" type="ORF">PHYPA_020102</name>
</gene>
<reference evidence="7 9" key="1">
    <citation type="journal article" date="2008" name="Science">
        <title>The Physcomitrella genome reveals evolutionary insights into the conquest of land by plants.</title>
        <authorList>
            <person name="Rensing S."/>
            <person name="Lang D."/>
            <person name="Zimmer A."/>
            <person name="Terry A."/>
            <person name="Salamov A."/>
            <person name="Shapiro H."/>
            <person name="Nishiyama T."/>
            <person name="Perroud P.-F."/>
            <person name="Lindquist E."/>
            <person name="Kamisugi Y."/>
            <person name="Tanahashi T."/>
            <person name="Sakakibara K."/>
            <person name="Fujita T."/>
            <person name="Oishi K."/>
            <person name="Shin-I T."/>
            <person name="Kuroki Y."/>
            <person name="Toyoda A."/>
            <person name="Suzuki Y."/>
            <person name="Hashimoto A."/>
            <person name="Yamaguchi K."/>
            <person name="Sugano A."/>
            <person name="Kohara Y."/>
            <person name="Fujiyama A."/>
            <person name="Anterola A."/>
            <person name="Aoki S."/>
            <person name="Ashton N."/>
            <person name="Barbazuk W.B."/>
            <person name="Barker E."/>
            <person name="Bennetzen J."/>
            <person name="Bezanilla M."/>
            <person name="Blankenship R."/>
            <person name="Cho S.H."/>
            <person name="Dutcher S."/>
            <person name="Estelle M."/>
            <person name="Fawcett J.A."/>
            <person name="Gundlach H."/>
            <person name="Hanada K."/>
            <person name="Heyl A."/>
            <person name="Hicks K.A."/>
            <person name="Hugh J."/>
            <person name="Lohr M."/>
            <person name="Mayer K."/>
            <person name="Melkozernov A."/>
            <person name="Murata T."/>
            <person name="Nelson D."/>
            <person name="Pils B."/>
            <person name="Prigge M."/>
            <person name="Reiss B."/>
            <person name="Renner T."/>
            <person name="Rombauts S."/>
            <person name="Rushton P."/>
            <person name="Sanderfoot A."/>
            <person name="Schween G."/>
            <person name="Shiu S.-H."/>
            <person name="Stueber K."/>
            <person name="Theodoulou F.L."/>
            <person name="Tu H."/>
            <person name="Van de Peer Y."/>
            <person name="Verrier P.J."/>
            <person name="Waters E."/>
            <person name="Wood A."/>
            <person name="Yang L."/>
            <person name="Cove D."/>
            <person name="Cuming A."/>
            <person name="Hasebe M."/>
            <person name="Lucas S."/>
            <person name="Mishler D.B."/>
            <person name="Reski R."/>
            <person name="Grigoriev I."/>
            <person name="Quatrano R.S."/>
            <person name="Boore J.L."/>
        </authorList>
    </citation>
    <scope>NUCLEOTIDE SEQUENCE [LARGE SCALE GENOMIC DNA]</scope>
    <source>
        <strain evidence="8 9">cv. Gransden 2004</strain>
    </source>
</reference>
<keyword evidence="4 6" id="KW-1133">Transmembrane helix</keyword>
<dbReference type="GeneID" id="112292862"/>
<evidence type="ECO:0000256" key="4">
    <source>
        <dbReference type="ARBA" id="ARBA00022989"/>
    </source>
</evidence>
<evidence type="ECO:0000256" key="6">
    <source>
        <dbReference type="SAM" id="Phobius"/>
    </source>
</evidence>
<comment type="subcellular location">
    <subcellularLocation>
        <location evidence="1">Membrane</location>
        <topology evidence="1">Multi-pass membrane protein</topology>
    </subcellularLocation>
</comment>
<proteinExistence type="inferred from homology"/>
<reference evidence="7 9" key="2">
    <citation type="journal article" date="2018" name="Plant J.">
        <title>The Physcomitrella patens chromosome-scale assembly reveals moss genome structure and evolution.</title>
        <authorList>
            <person name="Lang D."/>
            <person name="Ullrich K.K."/>
            <person name="Murat F."/>
            <person name="Fuchs J."/>
            <person name="Jenkins J."/>
            <person name="Haas F.B."/>
            <person name="Piednoel M."/>
            <person name="Gundlach H."/>
            <person name="Van Bel M."/>
            <person name="Meyberg R."/>
            <person name="Vives C."/>
            <person name="Morata J."/>
            <person name="Symeonidi A."/>
            <person name="Hiss M."/>
            <person name="Muchero W."/>
            <person name="Kamisugi Y."/>
            <person name="Saleh O."/>
            <person name="Blanc G."/>
            <person name="Decker E.L."/>
            <person name="van Gessel N."/>
            <person name="Grimwood J."/>
            <person name="Hayes R.D."/>
            <person name="Graham S.W."/>
            <person name="Gunter L.E."/>
            <person name="McDaniel S.F."/>
            <person name="Hoernstein S.N.W."/>
            <person name="Larsson A."/>
            <person name="Li F.W."/>
            <person name="Perroud P.F."/>
            <person name="Phillips J."/>
            <person name="Ranjan P."/>
            <person name="Rokshar D.S."/>
            <person name="Rothfels C.J."/>
            <person name="Schneider L."/>
            <person name="Shu S."/>
            <person name="Stevenson D.W."/>
            <person name="Thummler F."/>
            <person name="Tillich M."/>
            <person name="Villarreal Aguilar J.C."/>
            <person name="Widiez T."/>
            <person name="Wong G.K."/>
            <person name="Wymore A."/>
            <person name="Zhang Y."/>
            <person name="Zimmer A.D."/>
            <person name="Quatrano R.S."/>
            <person name="Mayer K.F.X."/>
            <person name="Goodstein D."/>
            <person name="Casacuberta J.M."/>
            <person name="Vandepoele K."/>
            <person name="Reski R."/>
            <person name="Cuming A.C."/>
            <person name="Tuskan G.A."/>
            <person name="Maumus F."/>
            <person name="Salse J."/>
            <person name="Schmutz J."/>
            <person name="Rensing S.A."/>
        </authorList>
    </citation>
    <scope>NUCLEOTIDE SEQUENCE [LARGE SCALE GENOMIC DNA]</scope>
    <source>
        <strain evidence="8 9">cv. Gransden 2004</strain>
    </source>
</reference>
<dbReference type="InterPro" id="IPR011937">
    <property type="entry name" value="DHNA_phytyltransferase_MenA"/>
</dbReference>
<dbReference type="GO" id="GO:0016020">
    <property type="term" value="C:membrane"/>
    <property type="evidence" value="ECO:0007669"/>
    <property type="project" value="UniProtKB-SubCell"/>
</dbReference>
<dbReference type="PANTHER" id="PTHR13929">
    <property type="entry name" value="1,4-DIHYDROXY-2-NAPHTHOATE OCTAPRENYLTRANSFERASE"/>
    <property type="match status" value="1"/>
</dbReference>
<dbReference type="OMA" id="RGFFMCK"/>
<dbReference type="KEGG" id="ppp:112292862"/>
<sequence>METACGMQCSLLVKPSCSHLQRKSYDCNGTIRSCGNSGGLLLGKGKRIGVRSSLRVGDFSRRPLASTSSERCNVGKWIREARVLIPQPRASSSEVELEGVASAELDMVTPKEAQEEELSQAILIWRAIKLPLYSVAFIPLTVGAAAAYLQSGVISMGRYWLLLGSSFLVITWLNLSNDAYDAETGVDKGKKESVVNITGSQRGVLSAAYACLVLGAMGIVKAAQQIGDMRVVALFSAAILCGYVYQCPPFRLSYKGLGEPLCFVAFGPLATTGFYLCHASKLGALAVTPTVLGAAVLVGITTALILFCSHFHQIDGDLSVGKMSPLVRLGTEKGSKVVQAAVVSLYTIITLLTALKALPVTCFALSLLTVPIGRLVLQFIGKNHANKTVIFMAKYYCVRLHVALGVALSLGLAIAPRIPAAAMLW</sequence>
<dbReference type="STRING" id="3218.A0A2K1JE65"/>
<dbReference type="InterPro" id="IPR000537">
    <property type="entry name" value="UbiA_prenyltransferase"/>
</dbReference>
<evidence type="ECO:0000313" key="7">
    <source>
        <dbReference type="EMBL" id="PNR39822.1"/>
    </source>
</evidence>
<dbReference type="PaxDb" id="3218-PP1S66_45V6.1"/>
<feature type="transmembrane region" description="Helical" evidence="6">
    <location>
        <begin position="257"/>
        <end position="277"/>
    </location>
</feature>
<dbReference type="InterPro" id="IPR026046">
    <property type="entry name" value="UBIAD1"/>
</dbReference>
<feature type="transmembrane region" description="Helical" evidence="6">
    <location>
        <begin position="227"/>
        <end position="245"/>
    </location>
</feature>
<feature type="transmembrane region" description="Helical" evidence="6">
    <location>
        <begin position="284"/>
        <end position="307"/>
    </location>
</feature>
<dbReference type="OrthoDB" id="5263at2759"/>
<name>A0A2K1JE65_PHYPA</name>
<dbReference type="FunCoup" id="A0A2K1JE65">
    <property type="interactions" value="1341"/>
</dbReference>
<dbReference type="Proteomes" id="UP000006727">
    <property type="component" value="Chromosome 15"/>
</dbReference>
<dbReference type="GO" id="GO:0006744">
    <property type="term" value="P:ubiquinone biosynthetic process"/>
    <property type="evidence" value="ECO:0000318"/>
    <property type="project" value="GO_Central"/>
</dbReference>
<dbReference type="GO" id="GO:0004659">
    <property type="term" value="F:prenyltransferase activity"/>
    <property type="evidence" value="ECO:0000318"/>
    <property type="project" value="GO_Central"/>
</dbReference>
<dbReference type="EnsemblPlants" id="Pp3c15_22700V3.1">
    <property type="protein sequence ID" value="Pp3c15_22700V3.1"/>
    <property type="gene ID" value="Pp3c15_22700"/>
</dbReference>
<dbReference type="EMBL" id="ABEU02000015">
    <property type="protein sequence ID" value="PNR39822.1"/>
    <property type="molecule type" value="Genomic_DNA"/>
</dbReference>
<dbReference type="Gramene" id="Pp3c15_22700V3.1">
    <property type="protein sequence ID" value="Pp3c15_22700V3.1"/>
    <property type="gene ID" value="Pp3c15_22700"/>
</dbReference>
<dbReference type="Gramene" id="Pp3c15_22700V3.4">
    <property type="protein sequence ID" value="Pp3c15_22700V3.4"/>
    <property type="gene ID" value="Pp3c15_22700"/>
</dbReference>
<feature type="transmembrane region" description="Helical" evidence="6">
    <location>
        <begin position="203"/>
        <end position="220"/>
    </location>
</feature>
<keyword evidence="3 6" id="KW-0812">Transmembrane</keyword>
<dbReference type="HAMAP" id="MF_01938">
    <property type="entry name" value="MenA_2"/>
    <property type="match status" value="1"/>
</dbReference>
<organism evidence="7">
    <name type="scientific">Physcomitrium patens</name>
    <name type="common">Spreading-leaved earth moss</name>
    <name type="synonym">Physcomitrella patens</name>
    <dbReference type="NCBI Taxonomy" id="3218"/>
    <lineage>
        <taxon>Eukaryota</taxon>
        <taxon>Viridiplantae</taxon>
        <taxon>Streptophyta</taxon>
        <taxon>Embryophyta</taxon>
        <taxon>Bryophyta</taxon>
        <taxon>Bryophytina</taxon>
        <taxon>Bryopsida</taxon>
        <taxon>Funariidae</taxon>
        <taxon>Funariales</taxon>
        <taxon>Funariaceae</taxon>
        <taxon>Physcomitrium</taxon>
    </lineage>
</organism>
<keyword evidence="5 6" id="KW-0472">Membrane</keyword>
<evidence type="ECO:0000313" key="9">
    <source>
        <dbReference type="Proteomes" id="UP000006727"/>
    </source>
</evidence>
<dbReference type="EnsemblPlants" id="Pp3c15_22700V3.4">
    <property type="protein sequence ID" value="Pp3c15_22700V3.4"/>
    <property type="gene ID" value="Pp3c15_22700"/>
</dbReference>
<dbReference type="NCBIfam" id="TIGR02235">
    <property type="entry name" value="menA_cyano-plnt"/>
    <property type="match status" value="1"/>
</dbReference>
<keyword evidence="9" id="KW-1185">Reference proteome</keyword>
<feature type="transmembrane region" description="Helical" evidence="6">
    <location>
        <begin position="362"/>
        <end position="381"/>
    </location>
</feature>
<protein>
    <submittedName>
        <fullName evidence="7 8">Uncharacterized protein</fullName>
    </submittedName>
</protein>
<dbReference type="PANTHER" id="PTHR13929:SF0">
    <property type="entry name" value="UBIA PRENYLTRANSFERASE DOMAIN-CONTAINING PROTEIN 1"/>
    <property type="match status" value="1"/>
</dbReference>
<evidence type="ECO:0000256" key="5">
    <source>
        <dbReference type="ARBA" id="ARBA00023136"/>
    </source>
</evidence>
<dbReference type="CDD" id="cd13962">
    <property type="entry name" value="PT_UbiA_UBIAD1"/>
    <property type="match status" value="1"/>
</dbReference>
<feature type="transmembrane region" description="Helical" evidence="6">
    <location>
        <begin position="393"/>
        <end position="415"/>
    </location>
</feature>
<evidence type="ECO:0000256" key="1">
    <source>
        <dbReference type="ARBA" id="ARBA00004141"/>
    </source>
</evidence>
<dbReference type="GO" id="GO:0042372">
    <property type="term" value="P:phylloquinone biosynthetic process"/>
    <property type="evidence" value="ECO:0000318"/>
    <property type="project" value="GO_Central"/>
</dbReference>